<evidence type="ECO:0000256" key="5">
    <source>
        <dbReference type="ARBA" id="ARBA00023136"/>
    </source>
</evidence>
<dbReference type="EMBL" id="BGZK01000039">
    <property type="protein sequence ID" value="GBP10020.1"/>
    <property type="molecule type" value="Genomic_DNA"/>
</dbReference>
<dbReference type="InterPro" id="IPR036938">
    <property type="entry name" value="PAP2/HPO_sf"/>
</dbReference>
<feature type="domain" description="Phosphatidic acid phosphatase type 2/haloperoxidase" evidence="7">
    <location>
        <begin position="11"/>
        <end position="156"/>
    </location>
</feature>
<gene>
    <name evidence="8" type="primary">plpp5</name>
    <name evidence="8" type="ORF">EVAR_77469_1</name>
</gene>
<name>A0A4C1T8Y4_EUMVA</name>
<comment type="similarity">
    <text evidence="2">Belongs to the PA-phosphatase related phosphoesterase family.</text>
</comment>
<dbReference type="InterPro" id="IPR000326">
    <property type="entry name" value="PAP2/HPO"/>
</dbReference>
<dbReference type="UniPathway" id="UPA00085"/>
<dbReference type="CDD" id="cd03390">
    <property type="entry name" value="PAP2_containing_1_like"/>
    <property type="match status" value="1"/>
</dbReference>
<dbReference type="OrthoDB" id="10030083at2759"/>
<evidence type="ECO:0000256" key="2">
    <source>
        <dbReference type="ARBA" id="ARBA00008816"/>
    </source>
</evidence>
<dbReference type="AlphaFoldDB" id="A0A4C1T8Y4"/>
<evidence type="ECO:0000259" key="7">
    <source>
        <dbReference type="SMART" id="SM00014"/>
    </source>
</evidence>
<dbReference type="PANTHER" id="PTHR10165">
    <property type="entry name" value="LIPID PHOSPHATE PHOSPHATASE"/>
    <property type="match status" value="1"/>
</dbReference>
<reference evidence="8 9" key="1">
    <citation type="journal article" date="2019" name="Commun. Biol.">
        <title>The bagworm genome reveals a unique fibroin gene that provides high tensile strength.</title>
        <authorList>
            <person name="Kono N."/>
            <person name="Nakamura H."/>
            <person name="Ohtoshi R."/>
            <person name="Tomita M."/>
            <person name="Numata K."/>
            <person name="Arakawa K."/>
        </authorList>
    </citation>
    <scope>NUCLEOTIDE SEQUENCE [LARGE SCALE GENOMIC DNA]</scope>
</reference>
<sequence>MVYLFDRTIVVRDANERRSVDFFERGRHSLPVGNFDGRPRPDFFYRCFPDGTMTEDLHCTGDPAEVIEGRKSFPSGHSSLSFCSLTMCSAWVCGRLRVFGPRRGSSPRFLAALAPLVVALCVALSRTCDYHHHWQGKFLNVLAGSILGFTTGILCYRQYYNRLNSDLAGVPYVVSNFNLAKYVNGKPDSPERSNHLLNSENTPLLVSNGKKEDKWI</sequence>
<comment type="subcellular location">
    <subcellularLocation>
        <location evidence="1">Membrane</location>
        <topology evidence="1">Multi-pass membrane protein</topology>
    </subcellularLocation>
</comment>
<feature type="transmembrane region" description="Helical" evidence="6">
    <location>
        <begin position="138"/>
        <end position="156"/>
    </location>
</feature>
<dbReference type="SMART" id="SM00014">
    <property type="entry name" value="acidPPc"/>
    <property type="match status" value="1"/>
</dbReference>
<keyword evidence="4 6" id="KW-1133">Transmembrane helix</keyword>
<dbReference type="GO" id="GO:0046839">
    <property type="term" value="P:phospholipid dephosphorylation"/>
    <property type="evidence" value="ECO:0007669"/>
    <property type="project" value="TreeGrafter"/>
</dbReference>
<evidence type="ECO:0000256" key="4">
    <source>
        <dbReference type="ARBA" id="ARBA00022989"/>
    </source>
</evidence>
<dbReference type="GO" id="GO:0008195">
    <property type="term" value="F:phosphatidate phosphatase activity"/>
    <property type="evidence" value="ECO:0007669"/>
    <property type="project" value="TreeGrafter"/>
</dbReference>
<evidence type="ECO:0000313" key="8">
    <source>
        <dbReference type="EMBL" id="GBP10020.1"/>
    </source>
</evidence>
<proteinExistence type="inferred from homology"/>
<dbReference type="Proteomes" id="UP000299102">
    <property type="component" value="Unassembled WGS sequence"/>
</dbReference>
<comment type="caution">
    <text evidence="8">The sequence shown here is derived from an EMBL/GenBank/DDBJ whole genome shotgun (WGS) entry which is preliminary data.</text>
</comment>
<keyword evidence="3 6" id="KW-0812">Transmembrane</keyword>
<dbReference type="PANTHER" id="PTHR10165:SF35">
    <property type="entry name" value="RE23632P"/>
    <property type="match status" value="1"/>
</dbReference>
<evidence type="ECO:0000256" key="1">
    <source>
        <dbReference type="ARBA" id="ARBA00004141"/>
    </source>
</evidence>
<dbReference type="STRING" id="151549.A0A4C1T8Y4"/>
<evidence type="ECO:0000256" key="6">
    <source>
        <dbReference type="SAM" id="Phobius"/>
    </source>
</evidence>
<accession>A0A4C1T8Y4</accession>
<dbReference type="Gene3D" id="1.20.144.10">
    <property type="entry name" value="Phosphatidic acid phosphatase type 2/haloperoxidase"/>
    <property type="match status" value="1"/>
</dbReference>
<evidence type="ECO:0000313" key="9">
    <source>
        <dbReference type="Proteomes" id="UP000299102"/>
    </source>
</evidence>
<dbReference type="Pfam" id="PF01569">
    <property type="entry name" value="PAP2"/>
    <property type="match status" value="1"/>
</dbReference>
<keyword evidence="9" id="KW-1185">Reference proteome</keyword>
<evidence type="ECO:0000256" key="3">
    <source>
        <dbReference type="ARBA" id="ARBA00022692"/>
    </source>
</evidence>
<organism evidence="8 9">
    <name type="scientific">Eumeta variegata</name>
    <name type="common">Bagworm moth</name>
    <name type="synonym">Eumeta japonica</name>
    <dbReference type="NCBI Taxonomy" id="151549"/>
    <lineage>
        <taxon>Eukaryota</taxon>
        <taxon>Metazoa</taxon>
        <taxon>Ecdysozoa</taxon>
        <taxon>Arthropoda</taxon>
        <taxon>Hexapoda</taxon>
        <taxon>Insecta</taxon>
        <taxon>Pterygota</taxon>
        <taxon>Neoptera</taxon>
        <taxon>Endopterygota</taxon>
        <taxon>Lepidoptera</taxon>
        <taxon>Glossata</taxon>
        <taxon>Ditrysia</taxon>
        <taxon>Tineoidea</taxon>
        <taxon>Psychidae</taxon>
        <taxon>Oiketicinae</taxon>
        <taxon>Eumeta</taxon>
    </lineage>
</organism>
<dbReference type="GO" id="GO:0016020">
    <property type="term" value="C:membrane"/>
    <property type="evidence" value="ECO:0007669"/>
    <property type="project" value="UniProtKB-SubCell"/>
</dbReference>
<protein>
    <submittedName>
        <fullName evidence="8">Phospholipid phosphatase 5</fullName>
    </submittedName>
</protein>
<dbReference type="SUPFAM" id="SSF48317">
    <property type="entry name" value="Acid phosphatase/Vanadium-dependent haloperoxidase"/>
    <property type="match status" value="1"/>
</dbReference>
<feature type="transmembrane region" description="Helical" evidence="6">
    <location>
        <begin position="109"/>
        <end position="126"/>
    </location>
</feature>
<dbReference type="GO" id="GO:0006644">
    <property type="term" value="P:phospholipid metabolic process"/>
    <property type="evidence" value="ECO:0007669"/>
    <property type="project" value="UniProtKB-UniPathway"/>
</dbReference>
<keyword evidence="5 6" id="KW-0472">Membrane</keyword>
<dbReference type="InterPro" id="IPR043216">
    <property type="entry name" value="PAP-like"/>
</dbReference>